<dbReference type="AlphaFoldDB" id="A0A2K6DRU2"/>
<evidence type="ECO:0000313" key="5">
    <source>
        <dbReference type="Ensembl" id="ENSMNEP00000038640.1"/>
    </source>
</evidence>
<organism evidence="5 6">
    <name type="scientific">Macaca nemestrina</name>
    <name type="common">Pig-tailed macaque</name>
    <dbReference type="NCBI Taxonomy" id="9545"/>
    <lineage>
        <taxon>Eukaryota</taxon>
        <taxon>Metazoa</taxon>
        <taxon>Chordata</taxon>
        <taxon>Craniata</taxon>
        <taxon>Vertebrata</taxon>
        <taxon>Euteleostomi</taxon>
        <taxon>Mammalia</taxon>
        <taxon>Eutheria</taxon>
        <taxon>Euarchontoglires</taxon>
        <taxon>Primates</taxon>
        <taxon>Haplorrhini</taxon>
        <taxon>Catarrhini</taxon>
        <taxon>Cercopithecidae</taxon>
        <taxon>Cercopithecinae</taxon>
        <taxon>Macaca</taxon>
    </lineage>
</organism>
<dbReference type="CDD" id="cd01793">
    <property type="entry name" value="Ubl_FUBI"/>
    <property type="match status" value="1"/>
</dbReference>
<dbReference type="Gene3D" id="3.10.20.90">
    <property type="entry name" value="Phosphatidylinositol 3-kinase Catalytic Subunit, Chain A, domain 1"/>
    <property type="match status" value="1"/>
</dbReference>
<dbReference type="Bgee" id="ENSMNEG00000042306">
    <property type="expression patterns" value="Expressed in lymph node and 6 other cell types or tissues"/>
</dbReference>
<feature type="transmembrane region" description="Helical" evidence="3">
    <location>
        <begin position="171"/>
        <end position="194"/>
    </location>
</feature>
<dbReference type="FunFam" id="3.10.20.90:FF:000114">
    <property type="entry name" value="40S ribosomal protein S30"/>
    <property type="match status" value="1"/>
</dbReference>
<dbReference type="PANTHER" id="PTHR12138">
    <property type="entry name" value="PRIMATE-EXPANDED PROTEIN FAMILY"/>
    <property type="match status" value="1"/>
</dbReference>
<dbReference type="GO" id="GO:1990904">
    <property type="term" value="C:ribonucleoprotein complex"/>
    <property type="evidence" value="ECO:0007669"/>
    <property type="project" value="UniProtKB-KW"/>
</dbReference>
<dbReference type="InterPro" id="IPR000626">
    <property type="entry name" value="Ubiquitin-like_dom"/>
</dbReference>
<reference evidence="5" key="1">
    <citation type="submission" date="2025-08" db="UniProtKB">
        <authorList>
            <consortium name="Ensembl"/>
        </authorList>
    </citation>
    <scope>IDENTIFICATION</scope>
</reference>
<dbReference type="GO" id="GO:0003735">
    <property type="term" value="F:structural constituent of ribosome"/>
    <property type="evidence" value="ECO:0007669"/>
    <property type="project" value="InterPro"/>
</dbReference>
<dbReference type="SMART" id="SM00213">
    <property type="entry name" value="UBQ"/>
    <property type="match status" value="1"/>
</dbReference>
<dbReference type="PROSITE" id="PS00299">
    <property type="entry name" value="UBIQUITIN_1"/>
    <property type="match status" value="1"/>
</dbReference>
<dbReference type="InterPro" id="IPR029071">
    <property type="entry name" value="Ubiquitin-like_domsf"/>
</dbReference>
<dbReference type="SUPFAM" id="SSF54236">
    <property type="entry name" value="Ubiquitin-like"/>
    <property type="match status" value="1"/>
</dbReference>
<keyword evidence="3" id="KW-0472">Membrane</keyword>
<dbReference type="GeneTree" id="ENSGT00390000007479"/>
<evidence type="ECO:0000256" key="1">
    <source>
        <dbReference type="ARBA" id="ARBA00022980"/>
    </source>
</evidence>
<dbReference type="InterPro" id="IPR019954">
    <property type="entry name" value="Ubiquitin_CS"/>
</dbReference>
<reference evidence="5" key="2">
    <citation type="submission" date="2025-09" db="UniProtKB">
        <authorList>
            <consortium name="Ensembl"/>
        </authorList>
    </citation>
    <scope>IDENTIFICATION</scope>
</reference>
<dbReference type="Pfam" id="PF04758">
    <property type="entry name" value="Ribosomal_S30"/>
    <property type="match status" value="1"/>
</dbReference>
<dbReference type="GO" id="GO:0006412">
    <property type="term" value="P:translation"/>
    <property type="evidence" value="ECO:0007669"/>
    <property type="project" value="InterPro"/>
</dbReference>
<sequence length="195" mass="21051">MQLFVCAQELHTLEVTGQETVAQIKAHVASLEGIAPGDQVVLLAGTPLEDEATMGQCGVEALISQVASCMLGGKVHGSLTHAGKVKGQTLKVGGGRKKMTSQAKRQMQYNRHFVNIVPTFGKKKGPNANFFFFLRRGLTLSPRLECSGAISAHCKLRIPGSCHSPVSASPVAGTTGTCHHAWLIYLFFLFFVFYF</sequence>
<evidence type="ECO:0000256" key="3">
    <source>
        <dbReference type="SAM" id="Phobius"/>
    </source>
</evidence>
<dbReference type="STRING" id="9545.ENSMNEP00000038640"/>
<proteinExistence type="predicted"/>
<evidence type="ECO:0000256" key="2">
    <source>
        <dbReference type="ARBA" id="ARBA00023274"/>
    </source>
</evidence>
<dbReference type="PANTHER" id="PTHR12138:SF162">
    <property type="entry name" value="CHROMOSOME UNDETERMINED SCAFFOLD_275, WHOLE GENOME SHOTGUN SEQUENCE"/>
    <property type="match status" value="1"/>
</dbReference>
<dbReference type="InterPro" id="IPR039415">
    <property type="entry name" value="FUBI"/>
</dbReference>
<dbReference type="Proteomes" id="UP000233120">
    <property type="component" value="Unassembled WGS sequence"/>
</dbReference>
<dbReference type="GO" id="GO:0005840">
    <property type="term" value="C:ribosome"/>
    <property type="evidence" value="ECO:0007669"/>
    <property type="project" value="UniProtKB-KW"/>
</dbReference>
<dbReference type="Ensembl" id="ENSMNET00000063121.1">
    <property type="protein sequence ID" value="ENSMNEP00000038640.1"/>
    <property type="gene ID" value="ENSMNEG00000042306.1"/>
</dbReference>
<keyword evidence="2" id="KW-0687">Ribonucleoprotein</keyword>
<keyword evidence="3" id="KW-0812">Transmembrane</keyword>
<dbReference type="PROSITE" id="PS50053">
    <property type="entry name" value="UBIQUITIN_2"/>
    <property type="match status" value="1"/>
</dbReference>
<evidence type="ECO:0000313" key="6">
    <source>
        <dbReference type="Proteomes" id="UP000233120"/>
    </source>
</evidence>
<keyword evidence="6" id="KW-1185">Reference proteome</keyword>
<dbReference type="OMA" id="LEVASCM"/>
<name>A0A2K6DRU2_MACNE</name>
<accession>A0A2K6DRU2</accession>
<dbReference type="Pfam" id="PF00240">
    <property type="entry name" value="ubiquitin"/>
    <property type="match status" value="1"/>
</dbReference>
<keyword evidence="3" id="KW-1133">Transmembrane helix</keyword>
<protein>
    <recommendedName>
        <fullName evidence="4">Ubiquitin-like domain-containing protein</fullName>
    </recommendedName>
</protein>
<evidence type="ECO:0000259" key="4">
    <source>
        <dbReference type="PROSITE" id="PS50053"/>
    </source>
</evidence>
<dbReference type="InterPro" id="IPR006846">
    <property type="entry name" value="Ribosomal_eS30"/>
</dbReference>
<feature type="domain" description="Ubiquitin-like" evidence="4">
    <location>
        <begin position="1"/>
        <end position="60"/>
    </location>
</feature>
<keyword evidence="1" id="KW-0689">Ribosomal protein</keyword>